<evidence type="ECO:0000313" key="2">
    <source>
        <dbReference type="Proteomes" id="UP000249700"/>
    </source>
</evidence>
<dbReference type="InterPro" id="IPR029033">
    <property type="entry name" value="His_PPase_superfam"/>
</dbReference>
<dbReference type="CDD" id="cd07067">
    <property type="entry name" value="HP_PGM_like"/>
    <property type="match status" value="1"/>
</dbReference>
<dbReference type="SUPFAM" id="SSF53254">
    <property type="entry name" value="Phosphoglycerate mutase-like"/>
    <property type="match status" value="1"/>
</dbReference>
<evidence type="ECO:0000313" key="1">
    <source>
        <dbReference type="EMBL" id="RAR61462.1"/>
    </source>
</evidence>
<gene>
    <name evidence="1" type="ORF">BCL93_10559</name>
</gene>
<dbReference type="Proteomes" id="UP000249700">
    <property type="component" value="Unassembled WGS sequence"/>
</dbReference>
<dbReference type="InterPro" id="IPR013078">
    <property type="entry name" value="His_Pase_superF_clade-1"/>
</dbReference>
<accession>A0A328XY14</accession>
<comment type="caution">
    <text evidence="1">The sequence shown here is derived from an EMBL/GenBank/DDBJ whole genome shotgun (WGS) entry which is preliminary data.</text>
</comment>
<name>A0A328XY14_9GAMM</name>
<dbReference type="SMART" id="SM00855">
    <property type="entry name" value="PGAM"/>
    <property type="match status" value="1"/>
</dbReference>
<organism evidence="1 2">
    <name type="scientific">Onishia taeanensis</name>
    <dbReference type="NCBI Taxonomy" id="284577"/>
    <lineage>
        <taxon>Bacteria</taxon>
        <taxon>Pseudomonadati</taxon>
        <taxon>Pseudomonadota</taxon>
        <taxon>Gammaproteobacteria</taxon>
        <taxon>Oceanospirillales</taxon>
        <taxon>Halomonadaceae</taxon>
        <taxon>Onishia</taxon>
    </lineage>
</organism>
<proteinExistence type="predicted"/>
<dbReference type="EMBL" id="QLSX01000005">
    <property type="protein sequence ID" value="RAR61462.1"/>
    <property type="molecule type" value="Genomic_DNA"/>
</dbReference>
<dbReference type="Gene3D" id="3.40.50.1240">
    <property type="entry name" value="Phosphoglycerate mutase-like"/>
    <property type="match status" value="1"/>
</dbReference>
<protein>
    <submittedName>
        <fullName evidence="1">2,3-bisphosphoglycerate-dependent phosphoglycerate mutase</fullName>
    </submittedName>
</protein>
<dbReference type="OrthoDB" id="9781415at2"/>
<sequence length="252" mass="28290">MTSRRPNNWRPCNWRSSNWRPRLLAAIVRHGDYHQLPDTPSAHQPFPLTSDGREQATRAGCELRDMLDTFGCDLAPQIDSSNLLRAWQTASLIQSVLEEGRHDVSVNGFDALAERGLGSAANLSAARIEAIIADDPRFASLPANWKSNSHFRLPLQGAESLMDAGERVACHLTAQMQALAQHAEGDVLKLFVGHGAAFRHAAHQLGVLAFDEIARLSMYHARPVLLEYRHEQGWRHIAGEWKVRRQHAQYRD</sequence>
<dbReference type="AlphaFoldDB" id="A0A328XY14"/>
<reference evidence="1 2" key="1">
    <citation type="submission" date="2018-06" db="EMBL/GenBank/DDBJ databases">
        <title>Comparative analysis of microorganisms from saline springs in Andes Mountain Range, Colombia.</title>
        <authorList>
            <person name="Rubin E."/>
        </authorList>
    </citation>
    <scope>NUCLEOTIDE SEQUENCE [LARGE SCALE GENOMIC DNA]</scope>
    <source>
        <strain evidence="1 2">USBA-857</strain>
    </source>
</reference>
<dbReference type="Pfam" id="PF00300">
    <property type="entry name" value="His_Phos_1"/>
    <property type="match status" value="1"/>
</dbReference>